<reference evidence="2 3" key="1">
    <citation type="submission" date="2016-10" db="EMBL/GenBank/DDBJ databases">
        <authorList>
            <person name="Varghese N."/>
            <person name="Submissions S."/>
        </authorList>
    </citation>
    <scope>NUCLEOTIDE SEQUENCE [LARGE SCALE GENOMIC DNA]</scope>
    <source>
        <strain evidence="2 3">DSM 16643</strain>
    </source>
</reference>
<gene>
    <name evidence="2" type="ORF">SAMN02910315_01815</name>
</gene>
<evidence type="ECO:0000313" key="3">
    <source>
        <dbReference type="Proteomes" id="UP000323439"/>
    </source>
</evidence>
<dbReference type="EMBL" id="FMXB01000015">
    <property type="protein sequence ID" value="SDA63440.1"/>
    <property type="molecule type" value="Genomic_DNA"/>
</dbReference>
<protein>
    <submittedName>
        <fullName evidence="2">Uncharacterized protein</fullName>
    </submittedName>
</protein>
<dbReference type="AlphaFoldDB" id="A0A1G5WZP7"/>
<proteinExistence type="predicted"/>
<dbReference type="Proteomes" id="UP000323439">
    <property type="component" value="Unassembled WGS sequence"/>
</dbReference>
<evidence type="ECO:0000256" key="1">
    <source>
        <dbReference type="SAM" id="Coils"/>
    </source>
</evidence>
<dbReference type="OrthoDB" id="381166at2157"/>
<sequence length="325" mass="38203">MEKNDFNTEISLEELVNNMMQEINHNPRDFCFRYVVSEYPKEAHEIFEFPGEYLDTCGTDAFTEDGRNLVMDCAQLIMPKGDITCKSTINVEHQTSPLIQEKIGIMYDYKLYLINQTNLPSNSIVITNIDTENQVIYCESHDQIFKIHYIVLDEENISKRLSMLTNKIESKEKLSRSEALNITVVAIFVKKEFGKDTLEKLSVLFSQIEEIEEQLQYDIHQVLKKMIKYYFSDDEAKCGELLLMISEAVFRQNPEGLVPKETYERRIAKLYERIELRDSLREKDALKIEKQDRTIEEQDRTIEKQQKRIIELERQLSKENGLIKG</sequence>
<keyword evidence="3" id="KW-1185">Reference proteome</keyword>
<evidence type="ECO:0000313" key="2">
    <source>
        <dbReference type="EMBL" id="SDA63440.1"/>
    </source>
</evidence>
<accession>A0A1G5WZP7</accession>
<organism evidence="2 3">
    <name type="scientific">Methanobrevibacter millerae</name>
    <dbReference type="NCBI Taxonomy" id="230361"/>
    <lineage>
        <taxon>Archaea</taxon>
        <taxon>Methanobacteriati</taxon>
        <taxon>Methanobacteriota</taxon>
        <taxon>Methanomada group</taxon>
        <taxon>Methanobacteria</taxon>
        <taxon>Methanobacteriales</taxon>
        <taxon>Methanobacteriaceae</taxon>
        <taxon>Methanobrevibacter</taxon>
    </lineage>
</organism>
<name>A0A1G5WZP7_9EURY</name>
<keyword evidence="1" id="KW-0175">Coiled coil</keyword>
<dbReference type="RefSeq" id="WP_149732335.1">
    <property type="nucleotide sequence ID" value="NZ_FMXB01000015.1"/>
</dbReference>
<feature type="coiled-coil region" evidence="1">
    <location>
        <begin position="288"/>
        <end position="322"/>
    </location>
</feature>